<comment type="caution">
    <text evidence="12">The sequence shown here is derived from an EMBL/GenBank/DDBJ whole genome shotgun (WGS) entry which is preliminary data.</text>
</comment>
<dbReference type="CDD" id="cd00202">
    <property type="entry name" value="ZnF_GATA"/>
    <property type="match status" value="1"/>
</dbReference>
<dbReference type="FunFam" id="3.30.50.10:FF:000055">
    <property type="entry name" value="GATA transcription factor 21"/>
    <property type="match status" value="1"/>
</dbReference>
<evidence type="ECO:0000313" key="13">
    <source>
        <dbReference type="Proteomes" id="UP000655225"/>
    </source>
</evidence>
<dbReference type="SMART" id="SM00401">
    <property type="entry name" value="ZnF_GATA"/>
    <property type="match status" value="1"/>
</dbReference>
<dbReference type="Pfam" id="PF00320">
    <property type="entry name" value="GATA"/>
    <property type="match status" value="1"/>
</dbReference>
<dbReference type="Proteomes" id="UP000655225">
    <property type="component" value="Unassembled WGS sequence"/>
</dbReference>
<feature type="compositionally biased region" description="Basic and acidic residues" evidence="10">
    <location>
        <begin position="50"/>
        <end position="69"/>
    </location>
</feature>
<dbReference type="OrthoDB" id="2162994at2759"/>
<dbReference type="InterPro" id="IPR000679">
    <property type="entry name" value="Znf_GATA"/>
</dbReference>
<dbReference type="EMBL" id="JABCRI010000004">
    <property type="protein sequence ID" value="KAF8406899.1"/>
    <property type="molecule type" value="Genomic_DNA"/>
</dbReference>
<dbReference type="PANTHER" id="PTHR47255">
    <property type="entry name" value="GATA TRANSCRIPTION FACTOR 22-RELATED"/>
    <property type="match status" value="1"/>
</dbReference>
<dbReference type="PROSITE" id="PS50114">
    <property type="entry name" value="GATA_ZN_FINGER_2"/>
    <property type="match status" value="1"/>
</dbReference>
<evidence type="ECO:0000256" key="5">
    <source>
        <dbReference type="ARBA" id="ARBA00023015"/>
    </source>
</evidence>
<dbReference type="InterPro" id="IPR013088">
    <property type="entry name" value="Znf_NHR/GATA"/>
</dbReference>
<keyword evidence="5" id="KW-0805">Transcription regulation</keyword>
<reference evidence="12 13" key="1">
    <citation type="submission" date="2020-04" db="EMBL/GenBank/DDBJ databases">
        <title>Plant Genome Project.</title>
        <authorList>
            <person name="Zhang R.-G."/>
        </authorList>
    </citation>
    <scope>NUCLEOTIDE SEQUENCE [LARGE SCALE GENOMIC DNA]</scope>
    <source>
        <strain evidence="12">YNK0</strain>
        <tissue evidence="12">Leaf</tissue>
    </source>
</reference>
<keyword evidence="7" id="KW-0539">Nucleus</keyword>
<evidence type="ECO:0000256" key="6">
    <source>
        <dbReference type="ARBA" id="ARBA00023163"/>
    </source>
</evidence>
<protein>
    <recommendedName>
        <fullName evidence="11">GATA-type domain-containing protein</fullName>
    </recommendedName>
</protein>
<dbReference type="PANTHER" id="PTHR47255:SF4">
    <property type="entry name" value="GATA ZINC FINGER DOMAIN-CONTAINING PROTEIN 12"/>
    <property type="match status" value="1"/>
</dbReference>
<dbReference type="InterPro" id="IPR052138">
    <property type="entry name" value="GATA_ZnFinger_Domain"/>
</dbReference>
<evidence type="ECO:0000256" key="7">
    <source>
        <dbReference type="ARBA" id="ARBA00023242"/>
    </source>
</evidence>
<keyword evidence="13" id="KW-1185">Reference proteome</keyword>
<evidence type="ECO:0000256" key="3">
    <source>
        <dbReference type="ARBA" id="ARBA00022771"/>
    </source>
</evidence>
<dbReference type="Gene3D" id="3.30.50.10">
    <property type="entry name" value="Erythroid Transcription Factor GATA-1, subunit A"/>
    <property type="match status" value="1"/>
</dbReference>
<evidence type="ECO:0000313" key="12">
    <source>
        <dbReference type="EMBL" id="KAF8406899.1"/>
    </source>
</evidence>
<gene>
    <name evidence="12" type="ORF">HHK36_006020</name>
</gene>
<dbReference type="AlphaFoldDB" id="A0A834ZGL0"/>
<feature type="domain" description="GATA-type" evidence="11">
    <location>
        <begin position="168"/>
        <end position="200"/>
    </location>
</feature>
<keyword evidence="4" id="KW-0862">Zinc</keyword>
<organism evidence="12 13">
    <name type="scientific">Tetracentron sinense</name>
    <name type="common">Spur-leaf</name>
    <dbReference type="NCBI Taxonomy" id="13715"/>
    <lineage>
        <taxon>Eukaryota</taxon>
        <taxon>Viridiplantae</taxon>
        <taxon>Streptophyta</taxon>
        <taxon>Embryophyta</taxon>
        <taxon>Tracheophyta</taxon>
        <taxon>Spermatophyta</taxon>
        <taxon>Magnoliopsida</taxon>
        <taxon>Trochodendrales</taxon>
        <taxon>Trochodendraceae</taxon>
        <taxon>Tetracentron</taxon>
    </lineage>
</organism>
<evidence type="ECO:0000256" key="10">
    <source>
        <dbReference type="SAM" id="MobiDB-lite"/>
    </source>
</evidence>
<evidence type="ECO:0000256" key="2">
    <source>
        <dbReference type="ARBA" id="ARBA00022723"/>
    </source>
</evidence>
<evidence type="ECO:0000256" key="8">
    <source>
        <dbReference type="ARBA" id="ARBA00024019"/>
    </source>
</evidence>
<dbReference type="GO" id="GO:0008270">
    <property type="term" value="F:zinc ion binding"/>
    <property type="evidence" value="ECO:0007669"/>
    <property type="project" value="UniProtKB-KW"/>
</dbReference>
<comment type="similarity">
    <text evidence="8">Belongs to the type IV zinc-finger family. Class B subfamily.</text>
</comment>
<feature type="region of interest" description="Disordered" evidence="10">
    <location>
        <begin position="41"/>
        <end position="81"/>
    </location>
</feature>
<dbReference type="SUPFAM" id="SSF57716">
    <property type="entry name" value="Glucocorticoid receptor-like (DNA-binding domain)"/>
    <property type="match status" value="1"/>
</dbReference>
<keyword evidence="6" id="KW-0804">Transcription</keyword>
<feature type="region of interest" description="Disordered" evidence="10">
    <location>
        <begin position="122"/>
        <end position="161"/>
    </location>
</feature>
<dbReference type="GO" id="GO:0043565">
    <property type="term" value="F:sequence-specific DNA binding"/>
    <property type="evidence" value="ECO:0007669"/>
    <property type="project" value="InterPro"/>
</dbReference>
<name>A0A834ZGL0_TETSI</name>
<evidence type="ECO:0000256" key="1">
    <source>
        <dbReference type="ARBA" id="ARBA00004123"/>
    </source>
</evidence>
<dbReference type="GO" id="GO:0005634">
    <property type="term" value="C:nucleus"/>
    <property type="evidence" value="ECO:0007669"/>
    <property type="project" value="UniProtKB-SubCell"/>
</dbReference>
<comment type="subcellular location">
    <subcellularLocation>
        <location evidence="1">Nucleus</location>
    </subcellularLocation>
</comment>
<keyword evidence="3 9" id="KW-0863">Zinc-finger</keyword>
<dbReference type="OMA" id="MSSHHTD"/>
<dbReference type="GO" id="GO:0006355">
    <property type="term" value="P:regulation of DNA-templated transcription"/>
    <property type="evidence" value="ECO:0007669"/>
    <property type="project" value="InterPro"/>
</dbReference>
<evidence type="ECO:0000256" key="9">
    <source>
        <dbReference type="PROSITE-ProRule" id="PRU00094"/>
    </source>
</evidence>
<evidence type="ECO:0000256" key="4">
    <source>
        <dbReference type="ARBA" id="ARBA00022833"/>
    </source>
</evidence>
<feature type="compositionally biased region" description="Polar residues" evidence="10">
    <location>
        <begin position="122"/>
        <end position="150"/>
    </location>
</feature>
<evidence type="ECO:0000259" key="11">
    <source>
        <dbReference type="PROSITE" id="PS50114"/>
    </source>
</evidence>
<proteinExistence type="inferred from homology"/>
<sequence>MTSIYLNPPSSPFPLIEVTTPSQASASSSLSCPLFFNPTHDQGGSYYRESQQHHQEEGDKSISDGRSSDHGLFTSSSLPTRENDSNIGLKLSICKSEEIDENQSDNGSVKWMSSKMRLMQKMMSSDRSSTDNPVRTTQKCQDQQQLSSPLDTEISSNNSSNNSNISIRTCSDCYTTKTPLWRSGPQGPKSLCNACGIRQRKARRAMAAAAAAESGTILATTTSSSRGKVHNKEKKLATGHVARYKKPCKLMASPSSRKKLCFEDFTISLSKNLAFHRVFPQDEKEAAILLMALSCGLVRG</sequence>
<keyword evidence="2" id="KW-0479">Metal-binding</keyword>
<dbReference type="PROSITE" id="PS00344">
    <property type="entry name" value="GATA_ZN_FINGER_1"/>
    <property type="match status" value="1"/>
</dbReference>
<accession>A0A834ZGL0</accession>